<evidence type="ECO:0000256" key="2">
    <source>
        <dbReference type="ARBA" id="ARBA00022692"/>
    </source>
</evidence>
<feature type="transmembrane region" description="Helical" evidence="5">
    <location>
        <begin position="37"/>
        <end position="55"/>
    </location>
</feature>
<dbReference type="InterPro" id="IPR001046">
    <property type="entry name" value="NRAMP_fam"/>
</dbReference>
<organism evidence="7 8">
    <name type="scientific">Tulasnella calospora MUT 4182</name>
    <dbReference type="NCBI Taxonomy" id="1051891"/>
    <lineage>
        <taxon>Eukaryota</taxon>
        <taxon>Fungi</taxon>
        <taxon>Dikarya</taxon>
        <taxon>Basidiomycota</taxon>
        <taxon>Agaricomycotina</taxon>
        <taxon>Agaricomycetes</taxon>
        <taxon>Cantharellales</taxon>
        <taxon>Tulasnellaceae</taxon>
        <taxon>Tulasnella</taxon>
    </lineage>
</organism>
<dbReference type="STRING" id="1051891.A0A0C3QLP7"/>
<keyword evidence="3 5" id="KW-1133">Transmembrane helix</keyword>
<evidence type="ECO:0000259" key="6">
    <source>
        <dbReference type="PROSITE" id="PS50880"/>
    </source>
</evidence>
<dbReference type="GO" id="GO:0016020">
    <property type="term" value="C:membrane"/>
    <property type="evidence" value="ECO:0007669"/>
    <property type="project" value="UniProtKB-SubCell"/>
</dbReference>
<proteinExistence type="predicted"/>
<evidence type="ECO:0000256" key="3">
    <source>
        <dbReference type="ARBA" id="ARBA00022989"/>
    </source>
</evidence>
<comment type="subcellular location">
    <subcellularLocation>
        <location evidence="1">Membrane</location>
        <topology evidence="1">Multi-pass membrane protein</topology>
    </subcellularLocation>
</comment>
<protein>
    <recommendedName>
        <fullName evidence="6">Toprim domain-containing protein</fullName>
    </recommendedName>
</protein>
<sequence length="57" mass="6274">MGVFYPLYAFSKIVIIATDMTEALGSAIALDLIFPKLLLYAGVLTMVADVMIILMKY</sequence>
<evidence type="ECO:0000313" key="8">
    <source>
        <dbReference type="Proteomes" id="UP000054248"/>
    </source>
</evidence>
<dbReference type="PROSITE" id="PS50880">
    <property type="entry name" value="TOPRIM"/>
    <property type="match status" value="1"/>
</dbReference>
<dbReference type="PRINTS" id="PR00447">
    <property type="entry name" value="NATRESASSCMP"/>
</dbReference>
<dbReference type="Pfam" id="PF01566">
    <property type="entry name" value="Nramp"/>
    <property type="match status" value="1"/>
</dbReference>
<dbReference type="EMBL" id="KN822993">
    <property type="protein sequence ID" value="KIO28571.1"/>
    <property type="molecule type" value="Genomic_DNA"/>
</dbReference>
<evidence type="ECO:0000256" key="1">
    <source>
        <dbReference type="ARBA" id="ARBA00004141"/>
    </source>
</evidence>
<keyword evidence="4 5" id="KW-0472">Membrane</keyword>
<dbReference type="GO" id="GO:0046873">
    <property type="term" value="F:metal ion transmembrane transporter activity"/>
    <property type="evidence" value="ECO:0007669"/>
    <property type="project" value="InterPro"/>
</dbReference>
<dbReference type="AlphaFoldDB" id="A0A0C3QLP7"/>
<accession>A0A0C3QLP7</accession>
<evidence type="ECO:0000313" key="7">
    <source>
        <dbReference type="EMBL" id="KIO28571.1"/>
    </source>
</evidence>
<keyword evidence="2 5" id="KW-0812">Transmembrane</keyword>
<dbReference type="InterPro" id="IPR006171">
    <property type="entry name" value="TOPRIM_dom"/>
</dbReference>
<dbReference type="OrthoDB" id="409173at2759"/>
<reference evidence="7 8" key="1">
    <citation type="submission" date="2014-04" db="EMBL/GenBank/DDBJ databases">
        <authorList>
            <consortium name="DOE Joint Genome Institute"/>
            <person name="Kuo A."/>
            <person name="Girlanda M."/>
            <person name="Perotto S."/>
            <person name="Kohler A."/>
            <person name="Nagy L.G."/>
            <person name="Floudas D."/>
            <person name="Copeland A."/>
            <person name="Barry K.W."/>
            <person name="Cichocki N."/>
            <person name="Veneault-Fourrey C."/>
            <person name="LaButti K."/>
            <person name="Lindquist E.A."/>
            <person name="Lipzen A."/>
            <person name="Lundell T."/>
            <person name="Morin E."/>
            <person name="Murat C."/>
            <person name="Sun H."/>
            <person name="Tunlid A."/>
            <person name="Henrissat B."/>
            <person name="Grigoriev I.V."/>
            <person name="Hibbett D.S."/>
            <person name="Martin F."/>
            <person name="Nordberg H.P."/>
            <person name="Cantor M.N."/>
            <person name="Hua S.X."/>
        </authorList>
    </citation>
    <scope>NUCLEOTIDE SEQUENCE [LARGE SCALE GENOMIC DNA]</scope>
    <source>
        <strain evidence="7 8">MUT 4182</strain>
    </source>
</reference>
<name>A0A0C3QLP7_9AGAM</name>
<evidence type="ECO:0000256" key="4">
    <source>
        <dbReference type="ARBA" id="ARBA00023136"/>
    </source>
</evidence>
<dbReference type="HOGENOM" id="CLU_2998195_0_0_1"/>
<evidence type="ECO:0000256" key="5">
    <source>
        <dbReference type="SAM" id="Phobius"/>
    </source>
</evidence>
<keyword evidence="8" id="KW-1185">Reference proteome</keyword>
<reference evidence="8" key="2">
    <citation type="submission" date="2015-01" db="EMBL/GenBank/DDBJ databases">
        <title>Evolutionary Origins and Diversification of the Mycorrhizal Mutualists.</title>
        <authorList>
            <consortium name="DOE Joint Genome Institute"/>
            <consortium name="Mycorrhizal Genomics Consortium"/>
            <person name="Kohler A."/>
            <person name="Kuo A."/>
            <person name="Nagy L.G."/>
            <person name="Floudas D."/>
            <person name="Copeland A."/>
            <person name="Barry K.W."/>
            <person name="Cichocki N."/>
            <person name="Veneault-Fourrey C."/>
            <person name="LaButti K."/>
            <person name="Lindquist E.A."/>
            <person name="Lipzen A."/>
            <person name="Lundell T."/>
            <person name="Morin E."/>
            <person name="Murat C."/>
            <person name="Riley R."/>
            <person name="Ohm R."/>
            <person name="Sun H."/>
            <person name="Tunlid A."/>
            <person name="Henrissat B."/>
            <person name="Grigoriev I.V."/>
            <person name="Hibbett D.S."/>
            <person name="Martin F."/>
        </authorList>
    </citation>
    <scope>NUCLEOTIDE SEQUENCE [LARGE SCALE GENOMIC DNA]</scope>
    <source>
        <strain evidence="8">MUT 4182</strain>
    </source>
</reference>
<feature type="domain" description="Toprim" evidence="6">
    <location>
        <begin position="1"/>
        <end position="52"/>
    </location>
</feature>
<gene>
    <name evidence="7" type="ORF">M407DRAFT_230249</name>
</gene>
<dbReference type="Proteomes" id="UP000054248">
    <property type="component" value="Unassembled WGS sequence"/>
</dbReference>